<proteinExistence type="predicted"/>
<dbReference type="OrthoDB" id="772614at2"/>
<sequence length="60" mass="6783">MDNSAYDIDLSEKILEGAREAMRKLIEKRAANNGSLVIRDKDGEIREVPAKELLETLPKK</sequence>
<dbReference type="KEGG" id="pseg:D3H65_11345"/>
<dbReference type="AlphaFoldDB" id="A0A3B7N3F8"/>
<keyword evidence="2" id="KW-1185">Reference proteome</keyword>
<protein>
    <submittedName>
        <fullName evidence="1">Uncharacterized protein</fullName>
    </submittedName>
</protein>
<evidence type="ECO:0000313" key="2">
    <source>
        <dbReference type="Proteomes" id="UP000263900"/>
    </source>
</evidence>
<dbReference type="EMBL" id="CP032157">
    <property type="protein sequence ID" value="AXY78605.1"/>
    <property type="molecule type" value="Genomic_DNA"/>
</dbReference>
<organism evidence="1 2">
    <name type="scientific">Paraflavitalea soli</name>
    <dbReference type="NCBI Taxonomy" id="2315862"/>
    <lineage>
        <taxon>Bacteria</taxon>
        <taxon>Pseudomonadati</taxon>
        <taxon>Bacteroidota</taxon>
        <taxon>Chitinophagia</taxon>
        <taxon>Chitinophagales</taxon>
        <taxon>Chitinophagaceae</taxon>
        <taxon>Paraflavitalea</taxon>
    </lineage>
</organism>
<name>A0A3B7N3F8_9BACT</name>
<gene>
    <name evidence="1" type="ORF">D3H65_11345</name>
</gene>
<evidence type="ECO:0000313" key="1">
    <source>
        <dbReference type="EMBL" id="AXY78605.1"/>
    </source>
</evidence>
<reference evidence="1 2" key="1">
    <citation type="submission" date="2018-09" db="EMBL/GenBank/DDBJ databases">
        <title>Genome sequencing of strain 6GH32-13.</title>
        <authorList>
            <person name="Weon H.-Y."/>
            <person name="Heo J."/>
            <person name="Kwon S.-W."/>
        </authorList>
    </citation>
    <scope>NUCLEOTIDE SEQUENCE [LARGE SCALE GENOMIC DNA]</scope>
    <source>
        <strain evidence="1 2">5GH32-13</strain>
    </source>
</reference>
<accession>A0A3B7N3F8</accession>
<dbReference type="Proteomes" id="UP000263900">
    <property type="component" value="Chromosome"/>
</dbReference>